<dbReference type="AlphaFoldDB" id="A0A1M7GTF7"/>
<name>A0A1M7GTF7_9FIRM</name>
<evidence type="ECO:0000313" key="1">
    <source>
        <dbReference type="EMBL" id="SHM19654.1"/>
    </source>
</evidence>
<accession>A0A1M7GTF7</accession>
<organism evidence="1 2">
    <name type="scientific">Anaerosporobacter mobilis DSM 15930</name>
    <dbReference type="NCBI Taxonomy" id="1120996"/>
    <lineage>
        <taxon>Bacteria</taxon>
        <taxon>Bacillati</taxon>
        <taxon>Bacillota</taxon>
        <taxon>Clostridia</taxon>
        <taxon>Lachnospirales</taxon>
        <taxon>Lachnospiraceae</taxon>
        <taxon>Anaerosporobacter</taxon>
    </lineage>
</organism>
<dbReference type="EMBL" id="FRCP01000007">
    <property type="protein sequence ID" value="SHM19654.1"/>
    <property type="molecule type" value="Genomic_DNA"/>
</dbReference>
<sequence length="254" mass="29701">MVVLQLFLFIDLLIIKLSKTIDFQVTVRYDINKLEATNLDITNNTQYVGRSMNTMSKEALQMIYSLNQDDIKTQLAIHCSPVLTGLKISNLFIVSNEYVRMVYEIFKRSPISISIIWKSEEKTTFLLYNKSRVEEYLRNKEVKEVMLSFGYSNPKLYSVLVELRSRYTKYKEEGAEFPHELGILLGYPPEDVVGFIENKGKNFLYTGYWKVYGNVQETRNIFYMFNQARENVVRMLTSGVSIQNILTMHYGSYN</sequence>
<dbReference type="InterPro" id="IPR024523">
    <property type="entry name" value="DUF3793"/>
</dbReference>
<evidence type="ECO:0008006" key="3">
    <source>
        <dbReference type="Google" id="ProtNLM"/>
    </source>
</evidence>
<dbReference type="Proteomes" id="UP000184038">
    <property type="component" value="Unassembled WGS sequence"/>
</dbReference>
<gene>
    <name evidence="1" type="ORF">SAMN02746066_01115</name>
</gene>
<dbReference type="STRING" id="1120996.SAMN02746066_01115"/>
<keyword evidence="2" id="KW-1185">Reference proteome</keyword>
<dbReference type="OrthoDB" id="5393676at2"/>
<proteinExistence type="predicted"/>
<reference evidence="1 2" key="1">
    <citation type="submission" date="2016-11" db="EMBL/GenBank/DDBJ databases">
        <authorList>
            <person name="Jaros S."/>
            <person name="Januszkiewicz K."/>
            <person name="Wedrychowicz H."/>
        </authorList>
    </citation>
    <scope>NUCLEOTIDE SEQUENCE [LARGE SCALE GENOMIC DNA]</scope>
    <source>
        <strain evidence="1 2">DSM 15930</strain>
    </source>
</reference>
<protein>
    <recommendedName>
        <fullName evidence="3">DUF3793 family protein</fullName>
    </recommendedName>
</protein>
<dbReference type="Pfam" id="PF12672">
    <property type="entry name" value="DUF3793"/>
    <property type="match status" value="1"/>
</dbReference>
<evidence type="ECO:0000313" key="2">
    <source>
        <dbReference type="Proteomes" id="UP000184038"/>
    </source>
</evidence>